<gene>
    <name evidence="2" type="ORF">Q5Y73_18645</name>
</gene>
<feature type="transmembrane region" description="Helical" evidence="1">
    <location>
        <begin position="6"/>
        <end position="24"/>
    </location>
</feature>
<evidence type="ECO:0000313" key="2">
    <source>
        <dbReference type="EMBL" id="MDP5276121.1"/>
    </source>
</evidence>
<keyword evidence="1" id="KW-1133">Transmembrane helix</keyword>
<evidence type="ECO:0000313" key="3">
    <source>
        <dbReference type="Proteomes" id="UP001231941"/>
    </source>
</evidence>
<reference evidence="2 3" key="1">
    <citation type="submission" date="2023-08" db="EMBL/GenBank/DDBJ databases">
        <authorList>
            <person name="Park J.-S."/>
        </authorList>
    </citation>
    <scope>NUCLEOTIDE SEQUENCE [LARGE SCALE GENOMIC DNA]</scope>
    <source>
        <strain evidence="2 3">2205SS18-9</strain>
    </source>
</reference>
<dbReference type="EMBL" id="JAVAMP010000012">
    <property type="protein sequence ID" value="MDP5276121.1"/>
    <property type="molecule type" value="Genomic_DNA"/>
</dbReference>
<proteinExistence type="predicted"/>
<dbReference type="Proteomes" id="UP001231941">
    <property type="component" value="Unassembled WGS sequence"/>
</dbReference>
<evidence type="ECO:0008006" key="4">
    <source>
        <dbReference type="Google" id="ProtNLM"/>
    </source>
</evidence>
<evidence type="ECO:0000256" key="1">
    <source>
        <dbReference type="SAM" id="Phobius"/>
    </source>
</evidence>
<accession>A0ABT9J3C0</accession>
<organism evidence="2 3">
    <name type="scientific">Chengkuizengella axinellae</name>
    <dbReference type="NCBI Taxonomy" id="3064388"/>
    <lineage>
        <taxon>Bacteria</taxon>
        <taxon>Bacillati</taxon>
        <taxon>Bacillota</taxon>
        <taxon>Bacilli</taxon>
        <taxon>Bacillales</taxon>
        <taxon>Paenibacillaceae</taxon>
        <taxon>Chengkuizengella</taxon>
    </lineage>
</organism>
<protein>
    <recommendedName>
        <fullName evidence="4">DUF3221 domain-containing protein</fullName>
    </recommendedName>
</protein>
<keyword evidence="1" id="KW-0812">Transmembrane</keyword>
<dbReference type="RefSeq" id="WP_305993432.1">
    <property type="nucleotide sequence ID" value="NZ_JAVAMP010000012.1"/>
</dbReference>
<name>A0ABT9J3C0_9BACL</name>
<sequence>MKKYILIFLCILITIGGLFLITIYNKDEQIKEINVEQIIGKTSSPEEMIEHTYSGNIVEINDKKIVITNGEEEESYRITDNTKVQNGVSYASLDLIKPGLKANILSYNGVAKIIHVKVN</sequence>
<keyword evidence="3" id="KW-1185">Reference proteome</keyword>
<comment type="caution">
    <text evidence="2">The sequence shown here is derived from an EMBL/GenBank/DDBJ whole genome shotgun (WGS) entry which is preliminary data.</text>
</comment>
<keyword evidence="1" id="KW-0472">Membrane</keyword>